<sequence length="89" mass="9552">REENPTALIVIWSGGGTEYARAVADELLPGIKVETFTKSTLMFPLVRAQDIVVDDMDIKVPAKVLRPDDPEITGSVAQSEEAAASNPAQ</sequence>
<feature type="non-terminal residue" evidence="2">
    <location>
        <position position="1"/>
    </location>
</feature>
<reference evidence="2" key="1">
    <citation type="journal article" date="2015" name="Nature">
        <title>Complex archaea that bridge the gap between prokaryotes and eukaryotes.</title>
        <authorList>
            <person name="Spang A."/>
            <person name="Saw J.H."/>
            <person name="Jorgensen S.L."/>
            <person name="Zaremba-Niedzwiedzka K."/>
            <person name="Martijn J."/>
            <person name="Lind A.E."/>
            <person name="van Eijk R."/>
            <person name="Schleper C."/>
            <person name="Guy L."/>
            <person name="Ettema T.J."/>
        </authorList>
    </citation>
    <scope>NUCLEOTIDE SEQUENCE</scope>
</reference>
<organism evidence="2">
    <name type="scientific">marine sediment metagenome</name>
    <dbReference type="NCBI Taxonomy" id="412755"/>
    <lineage>
        <taxon>unclassified sequences</taxon>
        <taxon>metagenomes</taxon>
        <taxon>ecological metagenomes</taxon>
    </lineage>
</organism>
<name>A0A0F9C524_9ZZZZ</name>
<gene>
    <name evidence="2" type="ORF">LCGC14_2651360</name>
</gene>
<dbReference type="EMBL" id="LAZR01045987">
    <property type="protein sequence ID" value="KKK97579.1"/>
    <property type="molecule type" value="Genomic_DNA"/>
</dbReference>
<proteinExistence type="predicted"/>
<protein>
    <submittedName>
        <fullName evidence="2">Uncharacterized protein</fullName>
    </submittedName>
</protein>
<evidence type="ECO:0000256" key="1">
    <source>
        <dbReference type="SAM" id="MobiDB-lite"/>
    </source>
</evidence>
<feature type="region of interest" description="Disordered" evidence="1">
    <location>
        <begin position="69"/>
        <end position="89"/>
    </location>
</feature>
<accession>A0A0F9C524</accession>
<comment type="caution">
    <text evidence="2">The sequence shown here is derived from an EMBL/GenBank/DDBJ whole genome shotgun (WGS) entry which is preliminary data.</text>
</comment>
<dbReference type="AlphaFoldDB" id="A0A0F9C524"/>
<evidence type="ECO:0000313" key="2">
    <source>
        <dbReference type="EMBL" id="KKK97579.1"/>
    </source>
</evidence>